<evidence type="ECO:0000313" key="5">
    <source>
        <dbReference type="Proteomes" id="UP000602260"/>
    </source>
</evidence>
<reference evidence="4" key="1">
    <citation type="submission" date="2020-08" db="EMBL/GenBank/DDBJ databases">
        <title>Genome public.</title>
        <authorList>
            <person name="Liu C."/>
            <person name="Sun Q."/>
        </authorList>
    </citation>
    <scope>NUCLEOTIDE SEQUENCE</scope>
    <source>
        <strain evidence="4">BX5</strain>
    </source>
</reference>
<gene>
    <name evidence="4" type="ORF">H8S55_01570</name>
</gene>
<sequence>MILNDEQKAMLNGDLGEGAAYAMKIQFALGEAFDAQRMVPIKRAHVALSNQDGDLWFAEKLVKAGAHCKVAPTVNPGFCTGHFTGACGHPADAEDIAHMIRTDNAYRALGAVLSYNCTPYIATNVPNFGEVCAFSESSATPYVNSVWGARSNRESANSALCAAITGYVPEYGLLLDENRKGDILVRVEADMKTPYEYHLLGMMGDKIGEGIPVFTGLPHTISAEALRNLGAQLNTSGAYGMYHIVGCTPEAPTVEVALGGKKPKYEVVITNEDLQNVEATFSDKRDNDKVDFAMFGCPHFTLEEAQHIAEGVKGKKLAIPMYILVSSHALQMAQRMGIADVLAEAGAEIIADSCPDQPCWHYLKGKVGITESPKCAYYPRRRGIHFIIRDLDTCIQAALTGEVK</sequence>
<accession>A0A8J6M168</accession>
<dbReference type="RefSeq" id="WP_147560721.1">
    <property type="nucleotide sequence ID" value="NZ_JACOPN010000001.1"/>
</dbReference>
<dbReference type="EMBL" id="JACOPN010000001">
    <property type="protein sequence ID" value="MBC5716024.1"/>
    <property type="molecule type" value="Genomic_DNA"/>
</dbReference>
<dbReference type="Pfam" id="PF04412">
    <property type="entry name" value="AcnX"/>
    <property type="match status" value="1"/>
</dbReference>
<proteinExistence type="predicted"/>
<evidence type="ECO:0000256" key="1">
    <source>
        <dbReference type="ARBA" id="ARBA00023004"/>
    </source>
</evidence>
<keyword evidence="5" id="KW-1185">Reference proteome</keyword>
<dbReference type="GO" id="GO:0016829">
    <property type="term" value="F:lyase activity"/>
    <property type="evidence" value="ECO:0007669"/>
    <property type="project" value="UniProtKB-KW"/>
</dbReference>
<dbReference type="AlphaFoldDB" id="A0A8J6M168"/>
<keyword evidence="1" id="KW-0408">Iron</keyword>
<evidence type="ECO:0000313" key="4">
    <source>
        <dbReference type="EMBL" id="MBC5716024.1"/>
    </source>
</evidence>
<dbReference type="PANTHER" id="PTHR36577:SF3">
    <property type="entry name" value="DUF521 DOMAIN PROTEIN (AFU_ORTHOLOGUE AFUA_6G00490)"/>
    <property type="match status" value="1"/>
</dbReference>
<comment type="caution">
    <text evidence="4">The sequence shown here is derived from an EMBL/GenBank/DDBJ whole genome shotgun (WGS) entry which is preliminary data.</text>
</comment>
<dbReference type="PANTHER" id="PTHR36577">
    <property type="entry name" value="DUF521 DOMAIN PROTEIN (AFU_ORTHOLOGUE AFUA_6G00490)"/>
    <property type="match status" value="1"/>
</dbReference>
<dbReference type="InterPro" id="IPR007506">
    <property type="entry name" value="PMDh-L-like_dom"/>
</dbReference>
<organism evidence="4 5">
    <name type="scientific">Flintibacter faecis</name>
    <dbReference type="NCBI Taxonomy" id="2763047"/>
    <lineage>
        <taxon>Bacteria</taxon>
        <taxon>Bacillati</taxon>
        <taxon>Bacillota</taxon>
        <taxon>Clostridia</taxon>
        <taxon>Eubacteriales</taxon>
        <taxon>Flintibacter</taxon>
    </lineage>
</organism>
<name>A0A8J6M168_9FIRM</name>
<protein>
    <submittedName>
        <fullName evidence="4">Aconitase X catalytic domain-containing protein</fullName>
    </submittedName>
</protein>
<evidence type="ECO:0000256" key="2">
    <source>
        <dbReference type="ARBA" id="ARBA00023239"/>
    </source>
</evidence>
<keyword evidence="2" id="KW-0456">Lyase</keyword>
<dbReference type="Proteomes" id="UP000602260">
    <property type="component" value="Unassembled WGS sequence"/>
</dbReference>
<evidence type="ECO:0000259" key="3">
    <source>
        <dbReference type="Pfam" id="PF04412"/>
    </source>
</evidence>
<feature type="domain" description="Phosphomevalonate dehydratase large subunit-like" evidence="3">
    <location>
        <begin position="1"/>
        <end position="396"/>
    </location>
</feature>